<dbReference type="PATRIC" id="fig|1227457.3.peg.2451"/>
<accession>M0N3F1</accession>
<proteinExistence type="predicted"/>
<gene>
    <name evidence="1" type="ORF">C451_12894</name>
</gene>
<sequence>MSEEPPEWEFTERDVVILRELAGDPQVSSRQLTEILDEKYDIDVSHVTVSESIRRMREEGVFREAIIPNEDFFIFGLFEFKFNAEHFADEWRAAMEYIRDSPNTLFYFLSDGEYQWKTVMMFPTREAESRWIHEFYKEHGSVVSNIRNSVVTNVLKFGTDPELLESLNEGPRTRE</sequence>
<protein>
    <submittedName>
        <fullName evidence="1">Putative transcriptional regulator, AsnC family protein</fullName>
    </submittedName>
</protein>
<dbReference type="OrthoDB" id="165520at2157"/>
<dbReference type="AlphaFoldDB" id="M0N3F1"/>
<dbReference type="Gene3D" id="1.10.10.10">
    <property type="entry name" value="Winged helix-like DNA-binding domain superfamily/Winged helix DNA-binding domain"/>
    <property type="match status" value="1"/>
</dbReference>
<dbReference type="Proteomes" id="UP000011680">
    <property type="component" value="Unassembled WGS sequence"/>
</dbReference>
<dbReference type="eggNOG" id="arCOG06237">
    <property type="taxonomic scope" value="Archaea"/>
</dbReference>
<evidence type="ECO:0000313" key="2">
    <source>
        <dbReference type="Proteomes" id="UP000011680"/>
    </source>
</evidence>
<name>M0N3F1_9EURY</name>
<dbReference type="EMBL" id="AOMF01000160">
    <property type="protein sequence ID" value="EMA52048.1"/>
    <property type="molecule type" value="Genomic_DNA"/>
</dbReference>
<keyword evidence="2" id="KW-1185">Reference proteome</keyword>
<dbReference type="InterPro" id="IPR036388">
    <property type="entry name" value="WH-like_DNA-bd_sf"/>
</dbReference>
<reference evidence="1 2" key="1">
    <citation type="journal article" date="2014" name="PLoS Genet.">
        <title>Phylogenetically driven sequencing of extremely halophilic archaea reveals strategies for static and dynamic osmo-response.</title>
        <authorList>
            <person name="Becker E.A."/>
            <person name="Seitzer P.M."/>
            <person name="Tritt A."/>
            <person name="Larsen D."/>
            <person name="Krusor M."/>
            <person name="Yao A.I."/>
            <person name="Wu D."/>
            <person name="Madern D."/>
            <person name="Eisen J.A."/>
            <person name="Darling A.E."/>
            <person name="Facciotti M.T."/>
        </authorList>
    </citation>
    <scope>NUCLEOTIDE SEQUENCE [LARGE SCALE GENOMIC DNA]</scope>
    <source>
        <strain evidence="1 2">JCM 13552</strain>
    </source>
</reference>
<organism evidence="1 2">
    <name type="scientific">Halococcus thailandensis JCM 13552</name>
    <dbReference type="NCBI Taxonomy" id="1227457"/>
    <lineage>
        <taxon>Archaea</taxon>
        <taxon>Methanobacteriati</taxon>
        <taxon>Methanobacteriota</taxon>
        <taxon>Stenosarchaea group</taxon>
        <taxon>Halobacteria</taxon>
        <taxon>Halobacteriales</taxon>
        <taxon>Halococcaceae</taxon>
        <taxon>Halococcus</taxon>
    </lineage>
</organism>
<comment type="caution">
    <text evidence="1">The sequence shown here is derived from an EMBL/GenBank/DDBJ whole genome shotgun (WGS) entry which is preliminary data.</text>
</comment>
<dbReference type="RefSeq" id="WP_007741087.1">
    <property type="nucleotide sequence ID" value="NZ_AOMF01000160.1"/>
</dbReference>
<evidence type="ECO:0000313" key="1">
    <source>
        <dbReference type="EMBL" id="EMA52048.1"/>
    </source>
</evidence>